<evidence type="ECO:0000313" key="5">
    <source>
        <dbReference type="Proteomes" id="UP000194218"/>
    </source>
</evidence>
<dbReference type="Pfam" id="PF00440">
    <property type="entry name" value="TetR_N"/>
    <property type="match status" value="1"/>
</dbReference>
<dbReference type="RefSeq" id="WP_086160867.1">
    <property type="nucleotide sequence ID" value="NZ_CP021121.1"/>
</dbReference>
<dbReference type="Gene3D" id="1.10.357.10">
    <property type="entry name" value="Tetracycline Repressor, domain 2"/>
    <property type="match status" value="1"/>
</dbReference>
<dbReference type="EMBL" id="CP021121">
    <property type="protein sequence ID" value="ARQ71029.1"/>
    <property type="molecule type" value="Genomic_DNA"/>
</dbReference>
<dbReference type="Proteomes" id="UP000194218">
    <property type="component" value="Chromosome"/>
</dbReference>
<evidence type="ECO:0000256" key="2">
    <source>
        <dbReference type="PROSITE-ProRule" id="PRU00335"/>
    </source>
</evidence>
<accession>A0A1W7D276</accession>
<dbReference type="PROSITE" id="PS50977">
    <property type="entry name" value="HTH_TETR_2"/>
    <property type="match status" value="1"/>
</dbReference>
<evidence type="ECO:0000259" key="3">
    <source>
        <dbReference type="PROSITE" id="PS50977"/>
    </source>
</evidence>
<dbReference type="InterPro" id="IPR001647">
    <property type="entry name" value="HTH_TetR"/>
</dbReference>
<dbReference type="PANTHER" id="PTHR30055">
    <property type="entry name" value="HTH-TYPE TRANSCRIPTIONAL REGULATOR RUTR"/>
    <property type="match status" value="1"/>
</dbReference>
<gene>
    <name evidence="4" type="ORF">CAG99_21270</name>
</gene>
<proteinExistence type="predicted"/>
<dbReference type="InterPro" id="IPR041642">
    <property type="entry name" value="KstR_C"/>
</dbReference>
<dbReference type="OrthoDB" id="9809994at2"/>
<keyword evidence="5" id="KW-1185">Reference proteome</keyword>
<dbReference type="AlphaFoldDB" id="A0A1W7D276"/>
<reference evidence="4 5" key="1">
    <citation type="submission" date="2017-05" db="EMBL/GenBank/DDBJ databases">
        <title>Complete genome sequence of Streptomyces sp. SCSIO 03032 revealed the diverse biosynthetic pathways for its bioactive secondary metabolites.</title>
        <authorList>
            <person name="Ma L."/>
            <person name="Zhu Y."/>
            <person name="Zhang W."/>
            <person name="Zhang G."/>
            <person name="Tian X."/>
            <person name="Zhang S."/>
            <person name="Zhang C."/>
        </authorList>
    </citation>
    <scope>NUCLEOTIDE SEQUENCE [LARGE SCALE GENOMIC DNA]</scope>
    <source>
        <strain evidence="4 5">SCSIO 03032</strain>
    </source>
</reference>
<dbReference type="GO" id="GO:0003700">
    <property type="term" value="F:DNA-binding transcription factor activity"/>
    <property type="evidence" value="ECO:0007669"/>
    <property type="project" value="TreeGrafter"/>
</dbReference>
<feature type="DNA-binding region" description="H-T-H motif" evidence="2">
    <location>
        <begin position="40"/>
        <end position="59"/>
    </location>
</feature>
<dbReference type="GO" id="GO:0000976">
    <property type="term" value="F:transcription cis-regulatory region binding"/>
    <property type="evidence" value="ECO:0007669"/>
    <property type="project" value="TreeGrafter"/>
</dbReference>
<organism evidence="4 5">
    <name type="scientific">Streptomyces marincola</name>
    <dbReference type="NCBI Taxonomy" id="2878388"/>
    <lineage>
        <taxon>Bacteria</taxon>
        <taxon>Bacillati</taxon>
        <taxon>Actinomycetota</taxon>
        <taxon>Actinomycetes</taxon>
        <taxon>Kitasatosporales</taxon>
        <taxon>Streptomycetaceae</taxon>
        <taxon>Streptomyces</taxon>
    </lineage>
</organism>
<keyword evidence="1 2" id="KW-0238">DNA-binding</keyword>
<evidence type="ECO:0000256" key="1">
    <source>
        <dbReference type="ARBA" id="ARBA00023125"/>
    </source>
</evidence>
<dbReference type="PANTHER" id="PTHR30055:SF242">
    <property type="entry name" value="HTH-TYPE TRANSCRIPTIONAL REPRESSOR KSTR"/>
    <property type="match status" value="1"/>
</dbReference>
<dbReference type="InterPro" id="IPR009057">
    <property type="entry name" value="Homeodomain-like_sf"/>
</dbReference>
<feature type="domain" description="HTH tetR-type" evidence="3">
    <location>
        <begin position="17"/>
        <end position="77"/>
    </location>
</feature>
<dbReference type="InterPro" id="IPR050109">
    <property type="entry name" value="HTH-type_TetR-like_transc_reg"/>
</dbReference>
<dbReference type="PRINTS" id="PR00455">
    <property type="entry name" value="HTHTETR"/>
</dbReference>
<name>A0A1W7D276_9ACTN</name>
<evidence type="ECO:0000313" key="4">
    <source>
        <dbReference type="EMBL" id="ARQ71029.1"/>
    </source>
</evidence>
<dbReference type="SUPFAM" id="SSF46689">
    <property type="entry name" value="Homeodomain-like"/>
    <property type="match status" value="1"/>
</dbReference>
<dbReference type="KEGG" id="smao:CAG99_21270"/>
<protein>
    <submittedName>
        <fullName evidence="4">TetR family transcriptional regulator</fullName>
    </submittedName>
</protein>
<sequence>MPPRPVSAAPARTERQRARRRRILDAATALAAEGGFEAVQMREVAETAQVALGTLYRYFPSKIHLLLAVLQDQLGRLRDTLRERPLPERDPARRLAHALERAFRSHRREPRLAEAMMRALQFADASAKTEVGAVSRLTTELLLDASGLPESEVAAHLSAIRVIRHTWHATLLQWLSGTITLAEARTDVETACRLVGCPPSPPR</sequence>
<dbReference type="Pfam" id="PF17925">
    <property type="entry name" value="TetR_C_20"/>
    <property type="match status" value="1"/>
</dbReference>